<organism evidence="2">
    <name type="scientific">Naegleria gruberi</name>
    <name type="common">Amoeba</name>
    <dbReference type="NCBI Taxonomy" id="5762"/>
    <lineage>
        <taxon>Eukaryota</taxon>
        <taxon>Discoba</taxon>
        <taxon>Heterolobosea</taxon>
        <taxon>Tetramitia</taxon>
        <taxon>Eutetramitia</taxon>
        <taxon>Vahlkampfiidae</taxon>
        <taxon>Naegleria</taxon>
    </lineage>
</organism>
<dbReference type="KEGG" id="ngr:NAEGRDRAFT_76558"/>
<dbReference type="RefSeq" id="XP_002668525.1">
    <property type="nucleotide sequence ID" value="XM_002668479.1"/>
</dbReference>
<proteinExistence type="predicted"/>
<dbReference type="EMBL" id="GG739028">
    <property type="protein sequence ID" value="EFC35781.1"/>
    <property type="molecule type" value="Genomic_DNA"/>
</dbReference>
<keyword evidence="2" id="KW-1185">Reference proteome</keyword>
<evidence type="ECO:0000313" key="2">
    <source>
        <dbReference type="Proteomes" id="UP000006671"/>
    </source>
</evidence>
<dbReference type="InParanoid" id="D2W569"/>
<dbReference type="AlphaFoldDB" id="D2W569"/>
<sequence>MTNSKDFASVPKTTCTTVVEWVATKLTPKPYRLWNTQELDDFLSKPKAEGGAGLSDESVVYLHRAKIDNLTLARIVTVIKEERMKGLTEEECIELATKIMTSDKDFALVPESTCKAVTEWVATKLARKADERDLQKRNEKVSSLFIAFSVNVVSFNSYILLQKDRMRISDSLYHEIRIRFFLEKYLPPLDDLKDTRKEKNIEVLGFYDVNIRSVSYVASVQHEKEQIYEDIDEPEDACEDTCQNICQDSCQNISSNPTQDNQSSNSVGVAMSMSSNVLNESPVTVKGNKKQTTVVFVKNITKLVKSILKLELIETINRQTKGKVISENDMAFLEKATKEAIMSYGMDQKGLNGLTVLGVSMRGSRVFMLNVVVIEYNGKNYKYELKNKLVTDLSAFKYLNGWSRINCPFCDCPNAHSSIKQGCTVVERSGNTEISNCLGFDHTDFIICYLHLLERIIQHLLRLSLGTAEENFDSMVKEIQMVSTLRNLMFEPDENGDYNLYLTGDQCEALLQGRAKFFKNCPKHIQELWNEGNHILDIFKKGLSNGDYQDFQLSLDRFFQKFKKYSTIGSCLPGSVFIPESETFPSFDYAIIMYKEKSLEIFLKQSTISTVESHYCHSNGKTDVDNLLERLYVLNREGKAMKRKQNVPEQYHFSLLELILHGIVGSEETKVELLQARKDDPKLIKDGKLENSVTYGDVEFTWHYIYESGVEEQSVKNVKENGILFRNRQEIEDQMKIYFEK</sequence>
<dbReference type="Proteomes" id="UP000006671">
    <property type="component" value="Unassembled WGS sequence"/>
</dbReference>
<dbReference type="GeneID" id="8847964"/>
<reference evidence="1 2" key="1">
    <citation type="journal article" date="2010" name="Cell">
        <title>The genome of Naegleria gruberi illuminates early eukaryotic versatility.</title>
        <authorList>
            <person name="Fritz-Laylin L.K."/>
            <person name="Prochnik S.E."/>
            <person name="Ginger M.L."/>
            <person name="Dacks J.B."/>
            <person name="Carpenter M.L."/>
            <person name="Field M.C."/>
            <person name="Kuo A."/>
            <person name="Paredez A."/>
            <person name="Chapman J."/>
            <person name="Pham J."/>
            <person name="Shu S."/>
            <person name="Neupane R."/>
            <person name="Cipriano M."/>
            <person name="Mancuso J."/>
            <person name="Tu H."/>
            <person name="Salamov A."/>
            <person name="Lindquist E."/>
            <person name="Shapiro H."/>
            <person name="Lucas S."/>
            <person name="Grigoriev I.V."/>
            <person name="Cande W.Z."/>
            <person name="Fulton C."/>
            <person name="Rokhsar D.S."/>
            <person name="Dawson S.C."/>
        </authorList>
    </citation>
    <scope>NUCLEOTIDE SEQUENCE [LARGE SCALE GENOMIC DNA]</scope>
    <source>
        <strain evidence="1 2">NEG-M</strain>
    </source>
</reference>
<gene>
    <name evidence="1" type="ORF">NAEGRDRAFT_76558</name>
</gene>
<name>D2W569_NAEGR</name>
<dbReference type="VEuPathDB" id="AmoebaDB:NAEGRDRAFT_76558"/>
<evidence type="ECO:0000313" key="1">
    <source>
        <dbReference type="EMBL" id="EFC35781.1"/>
    </source>
</evidence>
<accession>D2W569</accession>
<protein>
    <submittedName>
        <fullName evidence="1">Predicted protein</fullName>
    </submittedName>
</protein>